<evidence type="ECO:0000313" key="2">
    <source>
        <dbReference type="Proteomes" id="UP000229307"/>
    </source>
</evidence>
<name>A0A2M7S5Y7_9BACT</name>
<dbReference type="GO" id="GO:0009279">
    <property type="term" value="C:cell outer membrane"/>
    <property type="evidence" value="ECO:0007669"/>
    <property type="project" value="TreeGrafter"/>
</dbReference>
<evidence type="ECO:0008006" key="3">
    <source>
        <dbReference type="Google" id="ProtNLM"/>
    </source>
</evidence>
<sequence length="645" mass="73651">MHPSKISHLLFTAFSLIFFIPAEFLFAAVETGPAPGDTGTTPIYCESDYLEYNKGKGIVEGWGKVGVRYKDVEIYSDYLRVNVESEEILASGNISFMSRSGKIEGDSVAYGIKSERGIVQNASTSFQPLFYRGKKIEKLSDKELTVSNGLCTTCDLPEPHYSLRASRISIYPEDSIVAFNVGLFLGSVPVFYIPVFTFPLKKGRISWLIPTVGYSADKGWYVQAGYNYSIRSALYGNVFGEYMEKKGFGLGSEFEYSANRYEGASSIYYVRDRDTDRYKADLKLRPEKGSSFIYVYLLSDMGFDREFGPYFGPPLNWVRRKSTAYVCYNTPLGRYLNFQMDIKREDSKEAVQTSLPVLGLYSSPVRLWSMPLYADFSTKTGNYYTNYDNYVFSDNWLNVTPEQLKLTDSLGLVSGVGVQGAYHNRDRFLPGYRAKIGPRYRMRKGYFLTEATYNIESIVEGDTSVVSPAASQYVRGFIIYTDRITSIELSGNYDLLSQEYIWDRFKRARLDIMVNPAGRLRFFSSTKYHVYKNTSQNISYIEWINDIMNVKLGTQYYYGNYMQLSLTSELNFPGIKTFLGKYQLTVSSSFDLMNNRFDVVDLIIARDLHCWDVSLTYRALSQEIWLQAGLKAFPGMSVQFHPSIF</sequence>
<dbReference type="PANTHER" id="PTHR30189:SF1">
    <property type="entry name" value="LPS-ASSEMBLY PROTEIN LPTD"/>
    <property type="match status" value="1"/>
</dbReference>
<dbReference type="Proteomes" id="UP000229307">
    <property type="component" value="Unassembled WGS sequence"/>
</dbReference>
<organism evidence="1 2">
    <name type="scientific">Candidatus Desantisbacteria bacterium CG_4_10_14_0_8_um_filter_48_22</name>
    <dbReference type="NCBI Taxonomy" id="1974543"/>
    <lineage>
        <taxon>Bacteria</taxon>
        <taxon>Candidatus Desantisiibacteriota</taxon>
    </lineage>
</organism>
<reference evidence="2" key="1">
    <citation type="submission" date="2017-09" db="EMBL/GenBank/DDBJ databases">
        <title>Depth-based differentiation of microbial function through sediment-hosted aquifers and enrichment of novel symbionts in the deep terrestrial subsurface.</title>
        <authorList>
            <person name="Probst A.J."/>
            <person name="Ladd B."/>
            <person name="Jarett J.K."/>
            <person name="Geller-Mcgrath D.E."/>
            <person name="Sieber C.M.K."/>
            <person name="Emerson J.B."/>
            <person name="Anantharaman K."/>
            <person name="Thomas B.C."/>
            <person name="Malmstrom R."/>
            <person name="Stieglmeier M."/>
            <person name="Klingl A."/>
            <person name="Woyke T."/>
            <person name="Ryan C.M."/>
            <person name="Banfield J.F."/>
        </authorList>
    </citation>
    <scope>NUCLEOTIDE SEQUENCE [LARGE SCALE GENOMIC DNA]</scope>
</reference>
<proteinExistence type="predicted"/>
<gene>
    <name evidence="1" type="ORF">COY52_11220</name>
</gene>
<protein>
    <recommendedName>
        <fullName evidence="3">LPS-assembly protein LptD</fullName>
    </recommendedName>
</protein>
<dbReference type="PANTHER" id="PTHR30189">
    <property type="entry name" value="LPS-ASSEMBLY PROTEIN"/>
    <property type="match status" value="1"/>
</dbReference>
<comment type="caution">
    <text evidence="1">The sequence shown here is derived from an EMBL/GenBank/DDBJ whole genome shotgun (WGS) entry which is preliminary data.</text>
</comment>
<accession>A0A2M7S5Y7</accession>
<dbReference type="EMBL" id="PFMR01000310">
    <property type="protein sequence ID" value="PIZ14733.1"/>
    <property type="molecule type" value="Genomic_DNA"/>
</dbReference>
<dbReference type="GO" id="GO:1990351">
    <property type="term" value="C:transporter complex"/>
    <property type="evidence" value="ECO:0007669"/>
    <property type="project" value="TreeGrafter"/>
</dbReference>
<dbReference type="InterPro" id="IPR050218">
    <property type="entry name" value="LptD"/>
</dbReference>
<evidence type="ECO:0000313" key="1">
    <source>
        <dbReference type="EMBL" id="PIZ14733.1"/>
    </source>
</evidence>
<dbReference type="AlphaFoldDB" id="A0A2M7S5Y7"/>